<keyword evidence="1" id="KW-0255">Endonuclease</keyword>
<proteinExistence type="predicted"/>
<reference evidence="1 2" key="1">
    <citation type="submission" date="2019-02" db="EMBL/GenBank/DDBJ databases">
        <authorList>
            <person name="Frampton R.A."/>
            <person name="Wojtus J.K."/>
            <person name="Fineran P.C."/>
            <person name="Hendrickson H.L."/>
        </authorList>
    </citation>
    <scope>NUCLEOTIDE SEQUENCE [LARGE SCALE GENOMIC DNA]</scope>
</reference>
<dbReference type="EMBL" id="MK552327">
    <property type="protein sequence ID" value="QBJ02895.1"/>
    <property type="molecule type" value="Genomic_DNA"/>
</dbReference>
<gene>
    <name evidence="1" type="ORF">PSA21_369</name>
</gene>
<sequence>MFRTEAKSYSWSSTVHGRGARSVLVTQGTYVIDHISSGWFIVGTSRTVSADVDKQIALLKAGRHPNRKLQQQYAWEPDVKLIEFPLDTAKQSKKVEAEIRSTNDTDYCLLN</sequence>
<dbReference type="GO" id="GO:0004519">
    <property type="term" value="F:endonuclease activity"/>
    <property type="evidence" value="ECO:0007669"/>
    <property type="project" value="UniProtKB-KW"/>
</dbReference>
<keyword evidence="2" id="KW-1185">Reference proteome</keyword>
<organism evidence="1 2">
    <name type="scientific">Pseudomonas phage Psa21</name>
    <dbReference type="NCBI Taxonomy" id="2530023"/>
    <lineage>
        <taxon>Viruses</taxon>
        <taxon>Duplodnaviria</taxon>
        <taxon>Heunggongvirae</taxon>
        <taxon>Uroviricota</taxon>
        <taxon>Caudoviricetes</taxon>
        <taxon>Chimalliviridae</taxon>
        <taxon>Tepukevirus</taxon>
        <taxon>Tepukevirus Psa21</taxon>
    </lineage>
</organism>
<name>A0A481W5V7_9CAUD</name>
<protein>
    <submittedName>
        <fullName evidence="1">Putative homing endonuclease</fullName>
    </submittedName>
</protein>
<keyword evidence="1" id="KW-0540">Nuclease</keyword>
<accession>A0A481W5V7</accession>
<evidence type="ECO:0000313" key="2">
    <source>
        <dbReference type="Proteomes" id="UP000294134"/>
    </source>
</evidence>
<evidence type="ECO:0000313" key="1">
    <source>
        <dbReference type="EMBL" id="QBJ02895.1"/>
    </source>
</evidence>
<dbReference type="Proteomes" id="UP000294134">
    <property type="component" value="Segment"/>
</dbReference>
<keyword evidence="1" id="KW-0378">Hydrolase</keyword>